<feature type="transmembrane region" description="Helical" evidence="9">
    <location>
        <begin position="280"/>
        <end position="302"/>
    </location>
</feature>
<evidence type="ECO:0000256" key="6">
    <source>
        <dbReference type="ARBA" id="ARBA00023136"/>
    </source>
</evidence>
<dbReference type="GO" id="GO:0016323">
    <property type="term" value="C:basolateral plasma membrane"/>
    <property type="evidence" value="ECO:0007669"/>
    <property type="project" value="TreeGrafter"/>
</dbReference>
<feature type="transmembrane region" description="Helical" evidence="9">
    <location>
        <begin position="70"/>
        <end position="89"/>
    </location>
</feature>
<organism evidence="10">
    <name type="scientific">Ixodes ricinus</name>
    <name type="common">Common tick</name>
    <name type="synonym">Acarus ricinus</name>
    <dbReference type="NCBI Taxonomy" id="34613"/>
    <lineage>
        <taxon>Eukaryota</taxon>
        <taxon>Metazoa</taxon>
        <taxon>Ecdysozoa</taxon>
        <taxon>Arthropoda</taxon>
        <taxon>Chelicerata</taxon>
        <taxon>Arachnida</taxon>
        <taxon>Acari</taxon>
        <taxon>Parasitiformes</taxon>
        <taxon>Ixodida</taxon>
        <taxon>Ixodoidea</taxon>
        <taxon>Ixodidae</taxon>
        <taxon>Ixodinae</taxon>
        <taxon>Ixodes</taxon>
    </lineage>
</organism>
<dbReference type="InterPro" id="IPR000425">
    <property type="entry name" value="MIP"/>
</dbReference>
<evidence type="ECO:0000256" key="8">
    <source>
        <dbReference type="RuleBase" id="RU000477"/>
    </source>
</evidence>
<comment type="subcellular location">
    <subcellularLocation>
        <location evidence="1">Membrane</location>
        <topology evidence="1">Multi-pass membrane protein</topology>
    </subcellularLocation>
</comment>
<keyword evidence="6 9" id="KW-0472">Membrane</keyword>
<sequence length="334" mass="37203">AGERRVWPRANEKFVRQLFFAQLLLRGRRTNNPFVGQLPFSRVDMGNPPFPFFKKFVTTNQAVREFLAEFFGPFILYIFGGASFAHYLFTDNKDVFAVTFCWGVGVMLGIQTGAGVSGGHVNPIVTTSFASVGKLSWRKVPHYLLGQHLGAFLAAAILYFNYIDLLDKFDGGARQIFGTNGTGILLSTYPHPDVHLSVCVFDTIICSGLLMFTIMVILDERNANTTKGMHAFLIGIMVVALCWAFGSNCMAAVNPARDFPPRVLSALVGYGAETFSYRQFWWIPLFVPHLGGFIGTWLYVLFVGMHILKPRRDGDEKEVVNLLPLAPRADKTSP</sequence>
<dbReference type="EMBL" id="GADI01000787">
    <property type="protein sequence ID" value="JAA73021.1"/>
    <property type="molecule type" value="mRNA"/>
</dbReference>
<evidence type="ECO:0000256" key="5">
    <source>
        <dbReference type="ARBA" id="ARBA00022989"/>
    </source>
</evidence>
<reference evidence="10" key="1">
    <citation type="submission" date="2012-12" db="EMBL/GenBank/DDBJ databases">
        <title>Identification and characterization of a phenylalanine ammonia-lyase gene family in Isatis indigotica Fort.</title>
        <authorList>
            <person name="Liu Q."/>
            <person name="Chen J."/>
            <person name="Zhou X."/>
            <person name="Di P."/>
            <person name="Xiao Y."/>
            <person name="Xuan H."/>
            <person name="Zhang L."/>
            <person name="Chen W."/>
        </authorList>
    </citation>
    <scope>NUCLEOTIDE SEQUENCE</scope>
    <source>
        <tissue evidence="10">Salivary gland</tissue>
    </source>
</reference>
<evidence type="ECO:0000256" key="7">
    <source>
        <dbReference type="ARBA" id="ARBA00045280"/>
    </source>
</evidence>
<keyword evidence="5 9" id="KW-1133">Transmembrane helix</keyword>
<feature type="transmembrane region" description="Helical" evidence="9">
    <location>
        <begin position="95"/>
        <end position="119"/>
    </location>
</feature>
<dbReference type="PANTHER" id="PTHR43829">
    <property type="entry name" value="AQUAPORIN OR AQUAGLYCEROPORIN RELATED"/>
    <property type="match status" value="1"/>
</dbReference>
<dbReference type="SUPFAM" id="SSF81338">
    <property type="entry name" value="Aquaporin-like"/>
    <property type="match status" value="1"/>
</dbReference>
<comment type="similarity">
    <text evidence="2 8">Belongs to the MIP/aquaporin (TC 1.A.8) family.</text>
</comment>
<feature type="transmembrane region" description="Helical" evidence="9">
    <location>
        <begin position="230"/>
        <end position="253"/>
    </location>
</feature>
<protein>
    <submittedName>
        <fullName evidence="10">Putative aquaporin major intrinsic protein family</fullName>
    </submittedName>
</protein>
<evidence type="ECO:0000256" key="1">
    <source>
        <dbReference type="ARBA" id="ARBA00004141"/>
    </source>
</evidence>
<keyword evidence="4 8" id="KW-0812">Transmembrane</keyword>
<evidence type="ECO:0000256" key="4">
    <source>
        <dbReference type="ARBA" id="ARBA00022692"/>
    </source>
</evidence>
<evidence type="ECO:0000313" key="10">
    <source>
        <dbReference type="EMBL" id="JAA73021.1"/>
    </source>
</evidence>
<keyword evidence="3 8" id="KW-0813">Transport</keyword>
<dbReference type="Pfam" id="PF00230">
    <property type="entry name" value="MIP"/>
    <property type="match status" value="1"/>
</dbReference>
<comment type="function">
    <text evidence="7">Aquaglyceroporin that may modulate the water content and osmolytes during anhydrobiosis.</text>
</comment>
<evidence type="ECO:0000256" key="2">
    <source>
        <dbReference type="ARBA" id="ARBA00006175"/>
    </source>
</evidence>
<evidence type="ECO:0000256" key="9">
    <source>
        <dbReference type="SAM" id="Phobius"/>
    </source>
</evidence>
<dbReference type="PRINTS" id="PR00783">
    <property type="entry name" value="MINTRINSICP"/>
</dbReference>
<proteinExistence type="evidence at transcript level"/>
<dbReference type="InterPro" id="IPR023271">
    <property type="entry name" value="Aquaporin-like"/>
</dbReference>
<dbReference type="Gene3D" id="1.20.1080.10">
    <property type="entry name" value="Glycerol uptake facilitator protein"/>
    <property type="match status" value="1"/>
</dbReference>
<dbReference type="PANTHER" id="PTHR43829:SF9">
    <property type="entry name" value="AQUAPORIN-9"/>
    <property type="match status" value="1"/>
</dbReference>
<name>A0A0K8RPP9_IXORI</name>
<feature type="transmembrane region" description="Helical" evidence="9">
    <location>
        <begin position="194"/>
        <end position="218"/>
    </location>
</feature>
<feature type="non-terminal residue" evidence="10">
    <location>
        <position position="1"/>
    </location>
</feature>
<evidence type="ECO:0000256" key="3">
    <source>
        <dbReference type="ARBA" id="ARBA00022448"/>
    </source>
</evidence>
<accession>A0A0K8RPP9</accession>
<feature type="transmembrane region" description="Helical" evidence="9">
    <location>
        <begin position="140"/>
        <end position="160"/>
    </location>
</feature>
<dbReference type="GO" id="GO:0015254">
    <property type="term" value="F:glycerol channel activity"/>
    <property type="evidence" value="ECO:0007669"/>
    <property type="project" value="TreeGrafter"/>
</dbReference>
<dbReference type="InterPro" id="IPR050363">
    <property type="entry name" value="MIP/Aquaporin"/>
</dbReference>
<dbReference type="AlphaFoldDB" id="A0A0K8RPP9"/>
<dbReference type="GO" id="GO:0015250">
    <property type="term" value="F:water channel activity"/>
    <property type="evidence" value="ECO:0007669"/>
    <property type="project" value="TreeGrafter"/>
</dbReference>